<dbReference type="Pfam" id="PF00905">
    <property type="entry name" value="Transpeptidase"/>
    <property type="match status" value="1"/>
</dbReference>
<dbReference type="Pfam" id="PF03717">
    <property type="entry name" value="PBP_dimer"/>
    <property type="match status" value="1"/>
</dbReference>
<evidence type="ECO:0000259" key="7">
    <source>
        <dbReference type="Pfam" id="PF05223"/>
    </source>
</evidence>
<dbReference type="InterPro" id="IPR005311">
    <property type="entry name" value="PBP_dimer"/>
</dbReference>
<dbReference type="Gene3D" id="3.40.710.10">
    <property type="entry name" value="DD-peptidase/beta-lactamase superfamily"/>
    <property type="match status" value="1"/>
</dbReference>
<comment type="caution">
    <text evidence="8">The sequence shown here is derived from an EMBL/GenBank/DDBJ whole genome shotgun (WGS) entry which is preliminary data.</text>
</comment>
<dbReference type="GO" id="GO:0071972">
    <property type="term" value="F:peptidoglycan L,D-transpeptidase activity"/>
    <property type="evidence" value="ECO:0007669"/>
    <property type="project" value="TreeGrafter"/>
</dbReference>
<evidence type="ECO:0000256" key="2">
    <source>
        <dbReference type="ARBA" id="ARBA00007171"/>
    </source>
</evidence>
<dbReference type="Gene3D" id="3.90.1310.10">
    <property type="entry name" value="Penicillin-binding protein 2a (Domain 2)"/>
    <property type="match status" value="1"/>
</dbReference>
<evidence type="ECO:0000259" key="5">
    <source>
        <dbReference type="Pfam" id="PF00905"/>
    </source>
</evidence>
<dbReference type="SUPFAM" id="SSF54427">
    <property type="entry name" value="NTF2-like"/>
    <property type="match status" value="1"/>
</dbReference>
<protein>
    <submittedName>
        <fullName evidence="8">Penicillin-binding transpeptidase domain-containing protein</fullName>
    </submittedName>
</protein>
<accession>A0A9D1M1Y0</accession>
<dbReference type="InterPro" id="IPR032710">
    <property type="entry name" value="NTF2-like_dom_sf"/>
</dbReference>
<sequence length="682" mass="75552">MRRIKGGVKMQKKQVIIIVSSIIAILIIGIIVFFVIQSQGEKPEEALNRYISLINEKKYEDMYQMISDTSKEKVTKENFIERNQAIYEGIDMANMNLTIKTINKKENNVQEIEYEISMDTNAGKVTYTNQTELTRNKEKKYGIEWDDSMIYPGLTSEQKIKVKTLSAERGSIYDRNNILLAGKGSISSIGLVPGKMSENAEDDLAKLSTILGISVDSIQKKLSASYVKEDTFVALKNVAKENSSIKEQALTIPGVKITTTSSRVYPLGEEAAQLIGYVQNISAEELEELSGKGYNSSSIIGKSGLEKIYEDKLRGTDGCEIYIVDAEGERVKTIAKQDLKNGEDIKLTIDANMQKQIYNSLEGNKGAFVAMNPKTGEVLALVSTPSYNSNDFVLGMTNEEWKAISEDENKPMLNRYTQTWSPGSTFKPVTGAIGMTSGTLDPNEDFGTSGLSWQKDSSWGDYKVTTLTPYTETANLRNALIRSDNIYFAKAALKIGETNFIEGLKKIGFGEDIPFEQGLSKSSYSNEEGMEEIQLADSGYGQGEILVNPVHMASIYSAFVNEGNMIKPYLIYQEDKQVEYYKEQAFSKEAAETIKEDLVQVVESPNGTAHDAKISGVMIGAKTGTAELKKSKEEEGEVIGWFNAFTADENEENPLVVVSMIEDANKVGGSHYLFPKVTALFQ</sequence>
<evidence type="ECO:0000313" key="8">
    <source>
        <dbReference type="EMBL" id="HIU52031.1"/>
    </source>
</evidence>
<dbReference type="GO" id="GO:0008658">
    <property type="term" value="F:penicillin binding"/>
    <property type="evidence" value="ECO:0007669"/>
    <property type="project" value="InterPro"/>
</dbReference>
<dbReference type="InterPro" id="IPR007887">
    <property type="entry name" value="MecA_N"/>
</dbReference>
<dbReference type="InterPro" id="IPR050515">
    <property type="entry name" value="Beta-lactam/transpept"/>
</dbReference>
<feature type="domain" description="Penicillin-binding protein transpeptidase" evidence="5">
    <location>
        <begin position="366"/>
        <end position="669"/>
    </location>
</feature>
<proteinExistence type="inferred from homology"/>
<gene>
    <name evidence="8" type="ORF">IAB70_05395</name>
</gene>
<keyword evidence="4" id="KW-1133">Transmembrane helix</keyword>
<dbReference type="InterPro" id="IPR012338">
    <property type="entry name" value="Beta-lactam/transpept-like"/>
</dbReference>
<dbReference type="PANTHER" id="PTHR30627:SF25">
    <property type="entry name" value="PENICILLIN-BINDING PROTEIN 3"/>
    <property type="match status" value="1"/>
</dbReference>
<dbReference type="InterPro" id="IPR036138">
    <property type="entry name" value="PBP_dimer_sf"/>
</dbReference>
<reference evidence="8" key="2">
    <citation type="journal article" date="2021" name="PeerJ">
        <title>Extensive microbial diversity within the chicken gut microbiome revealed by metagenomics and culture.</title>
        <authorList>
            <person name="Gilroy R."/>
            <person name="Ravi A."/>
            <person name="Getino M."/>
            <person name="Pursley I."/>
            <person name="Horton D.L."/>
            <person name="Alikhan N.F."/>
            <person name="Baker D."/>
            <person name="Gharbi K."/>
            <person name="Hall N."/>
            <person name="Watson M."/>
            <person name="Adriaenssens E.M."/>
            <person name="Foster-Nyarko E."/>
            <person name="Jarju S."/>
            <person name="Secka A."/>
            <person name="Antonio M."/>
            <person name="Oren A."/>
            <person name="Chaudhuri R.R."/>
            <person name="La Ragione R."/>
            <person name="Hildebrand F."/>
            <person name="Pallen M.J."/>
        </authorList>
    </citation>
    <scope>NUCLEOTIDE SEQUENCE</scope>
    <source>
        <strain evidence="8">CHK195-15760</strain>
    </source>
</reference>
<evidence type="ECO:0000259" key="6">
    <source>
        <dbReference type="Pfam" id="PF03717"/>
    </source>
</evidence>
<dbReference type="SUPFAM" id="SSF56601">
    <property type="entry name" value="beta-lactamase/transpeptidase-like"/>
    <property type="match status" value="1"/>
</dbReference>
<dbReference type="Gene3D" id="3.10.450.100">
    <property type="entry name" value="NTF2-like, domain 1"/>
    <property type="match status" value="1"/>
</dbReference>
<feature type="domain" description="Penicillin-binding protein dimerisation" evidence="6">
    <location>
        <begin position="165"/>
        <end position="334"/>
    </location>
</feature>
<comment type="similarity">
    <text evidence="2">Belongs to the transpeptidase family.</text>
</comment>
<evidence type="ECO:0000256" key="4">
    <source>
        <dbReference type="SAM" id="Phobius"/>
    </source>
</evidence>
<keyword evidence="3 4" id="KW-0472">Membrane</keyword>
<dbReference type="GO" id="GO:0071555">
    <property type="term" value="P:cell wall organization"/>
    <property type="evidence" value="ECO:0007669"/>
    <property type="project" value="TreeGrafter"/>
</dbReference>
<dbReference type="Pfam" id="PF05223">
    <property type="entry name" value="MecA_N"/>
    <property type="match status" value="1"/>
</dbReference>
<organism evidence="8 9">
    <name type="scientific">Candidatus Merdicola faecigallinarum</name>
    <dbReference type="NCBI Taxonomy" id="2840862"/>
    <lineage>
        <taxon>Bacteria</taxon>
        <taxon>Bacillati</taxon>
        <taxon>Bacillota</taxon>
        <taxon>Clostridia</taxon>
        <taxon>Candidatus Merdicola</taxon>
    </lineage>
</organism>
<dbReference type="AlphaFoldDB" id="A0A9D1M1Y0"/>
<name>A0A9D1M1Y0_9FIRM</name>
<evidence type="ECO:0000256" key="3">
    <source>
        <dbReference type="ARBA" id="ARBA00023136"/>
    </source>
</evidence>
<dbReference type="SUPFAM" id="SSF56519">
    <property type="entry name" value="Penicillin binding protein dimerisation domain"/>
    <property type="match status" value="1"/>
</dbReference>
<dbReference type="PANTHER" id="PTHR30627">
    <property type="entry name" value="PEPTIDOGLYCAN D,D-TRANSPEPTIDASE"/>
    <property type="match status" value="1"/>
</dbReference>
<evidence type="ECO:0000313" key="9">
    <source>
        <dbReference type="Proteomes" id="UP000824093"/>
    </source>
</evidence>
<dbReference type="EMBL" id="DVNH01000041">
    <property type="protein sequence ID" value="HIU52031.1"/>
    <property type="molecule type" value="Genomic_DNA"/>
</dbReference>
<reference evidence="8" key="1">
    <citation type="submission" date="2020-10" db="EMBL/GenBank/DDBJ databases">
        <authorList>
            <person name="Gilroy R."/>
        </authorList>
    </citation>
    <scope>NUCLEOTIDE SEQUENCE</scope>
    <source>
        <strain evidence="8">CHK195-15760</strain>
    </source>
</reference>
<dbReference type="Gene3D" id="3.30.1390.30">
    <property type="entry name" value="Penicillin-binding protein 2a, domain 3"/>
    <property type="match status" value="1"/>
</dbReference>
<comment type="subcellular location">
    <subcellularLocation>
        <location evidence="1">Membrane</location>
    </subcellularLocation>
</comment>
<evidence type="ECO:0000256" key="1">
    <source>
        <dbReference type="ARBA" id="ARBA00004370"/>
    </source>
</evidence>
<dbReference type="InterPro" id="IPR001460">
    <property type="entry name" value="PCN-bd_Tpept"/>
</dbReference>
<keyword evidence="4" id="KW-0812">Transmembrane</keyword>
<feature type="transmembrane region" description="Helical" evidence="4">
    <location>
        <begin position="15"/>
        <end position="36"/>
    </location>
</feature>
<dbReference type="GO" id="GO:0005886">
    <property type="term" value="C:plasma membrane"/>
    <property type="evidence" value="ECO:0007669"/>
    <property type="project" value="TreeGrafter"/>
</dbReference>
<dbReference type="GO" id="GO:0046677">
    <property type="term" value="P:response to antibiotic"/>
    <property type="evidence" value="ECO:0007669"/>
    <property type="project" value="InterPro"/>
</dbReference>
<feature type="domain" description="NTF2-like N-terminal transpeptidase" evidence="7">
    <location>
        <begin position="42"/>
        <end position="157"/>
    </location>
</feature>
<dbReference type="Proteomes" id="UP000824093">
    <property type="component" value="Unassembled WGS sequence"/>
</dbReference>